<dbReference type="Pfam" id="PF26481">
    <property type="entry name" value="DUF8154"/>
    <property type="match status" value="1"/>
</dbReference>
<sequence length="166" mass="18469">MSSTRIEQLIDNVQAAFDRRPTEIETGLDVEGAAILQLRKACRLLAGAEALQNANYYTLVIEASFVAIERTVEFRLLERGTMQPDDLPGTHPGVYREAAAAGVFEESMATDLADLWRDHRAKTYYQDGLASAARAEAMYELATEIHRYVTGRSRQGHECICGKTTQ</sequence>
<dbReference type="InterPro" id="IPR058467">
    <property type="entry name" value="DUF8154"/>
</dbReference>
<protein>
    <recommendedName>
        <fullName evidence="1">DUF8154 domain-containing protein</fullName>
    </recommendedName>
</protein>
<geneLocation type="plasmid" evidence="2 3">
    <name>pNYT1</name>
</geneLocation>
<organism evidence="2 3">
    <name type="scientific">Haloarcula taiwanensis</name>
    <dbReference type="NCBI Taxonomy" id="1932004"/>
    <lineage>
        <taxon>Archaea</taxon>
        <taxon>Methanobacteriati</taxon>
        <taxon>Methanobacteriota</taxon>
        <taxon>Stenosarchaea group</taxon>
        <taxon>Halobacteria</taxon>
        <taxon>Halobacteriales</taxon>
        <taxon>Haloarculaceae</taxon>
        <taxon>Haloarcula</taxon>
    </lineage>
</organism>
<feature type="domain" description="DUF8154" evidence="1">
    <location>
        <begin position="1"/>
        <end position="161"/>
    </location>
</feature>
<reference evidence="2 3" key="1">
    <citation type="submission" date="2017-01" db="EMBL/GenBank/DDBJ databases">
        <title>A Red Light-Sensitive Sensory Rhodopsin I From Haloarcula taiwanensis, A New Haloarchaeon Isolated From Taiwan.</title>
        <authorList>
            <person name="Yang C.-S."/>
            <person name="Han Y.-A."/>
            <person name="Chen P.-C."/>
            <person name="Ng W.V."/>
            <person name="Chen T.-W."/>
        </authorList>
    </citation>
    <scope>NUCLEOTIDE SEQUENCE [LARGE SCALE GENOMIC DNA]</scope>
    <source>
        <strain evidence="2 3">Taiwanensis</strain>
        <plasmid evidence="2 3">pNYT1</plasmid>
    </source>
</reference>
<gene>
    <name evidence="2" type="ORF">BVU17_17765</name>
</gene>
<evidence type="ECO:0000313" key="3">
    <source>
        <dbReference type="Proteomes" id="UP000242917"/>
    </source>
</evidence>
<accession>A0A2H5A445</accession>
<keyword evidence="2" id="KW-0614">Plasmid</keyword>
<keyword evidence="3" id="KW-1185">Reference proteome</keyword>
<dbReference type="KEGG" id="hta:BVU17_17765"/>
<dbReference type="Proteomes" id="UP000242917">
    <property type="component" value="Plasmid pNYT1"/>
</dbReference>
<dbReference type="EMBL" id="CP019156">
    <property type="protein sequence ID" value="AUG49430.1"/>
    <property type="molecule type" value="Genomic_DNA"/>
</dbReference>
<dbReference type="AlphaFoldDB" id="A0A2H5A445"/>
<evidence type="ECO:0000313" key="2">
    <source>
        <dbReference type="EMBL" id="AUG49430.1"/>
    </source>
</evidence>
<name>A0A2H5A445_9EURY</name>
<dbReference type="OrthoDB" id="237859at2157"/>
<evidence type="ECO:0000259" key="1">
    <source>
        <dbReference type="Pfam" id="PF26481"/>
    </source>
</evidence>
<proteinExistence type="predicted"/>